<evidence type="ECO:0000313" key="2">
    <source>
        <dbReference type="Proteomes" id="UP000276133"/>
    </source>
</evidence>
<dbReference type="Proteomes" id="UP000276133">
    <property type="component" value="Unassembled WGS sequence"/>
</dbReference>
<dbReference type="EMBL" id="REGN01004435">
    <property type="protein sequence ID" value="RNA17540.1"/>
    <property type="molecule type" value="Genomic_DNA"/>
</dbReference>
<name>A0A3M7R1R7_BRAPC</name>
<keyword evidence="2" id="KW-1185">Reference proteome</keyword>
<accession>A0A3M7R1R7</accession>
<dbReference type="AlphaFoldDB" id="A0A3M7R1R7"/>
<protein>
    <submittedName>
        <fullName evidence="1">Uncharacterized protein</fullName>
    </submittedName>
</protein>
<reference evidence="1 2" key="1">
    <citation type="journal article" date="2018" name="Sci. Rep.">
        <title>Genomic signatures of local adaptation to the degree of environmental predictability in rotifers.</title>
        <authorList>
            <person name="Franch-Gras L."/>
            <person name="Hahn C."/>
            <person name="Garcia-Roger E.M."/>
            <person name="Carmona M.J."/>
            <person name="Serra M."/>
            <person name="Gomez A."/>
        </authorList>
    </citation>
    <scope>NUCLEOTIDE SEQUENCE [LARGE SCALE GENOMIC DNA]</scope>
    <source>
        <strain evidence="1">HYR1</strain>
    </source>
</reference>
<gene>
    <name evidence="1" type="ORF">BpHYR1_054637</name>
</gene>
<proteinExistence type="predicted"/>
<comment type="caution">
    <text evidence="1">The sequence shown here is derived from an EMBL/GenBank/DDBJ whole genome shotgun (WGS) entry which is preliminary data.</text>
</comment>
<organism evidence="1 2">
    <name type="scientific">Brachionus plicatilis</name>
    <name type="common">Marine rotifer</name>
    <name type="synonym">Brachionus muelleri</name>
    <dbReference type="NCBI Taxonomy" id="10195"/>
    <lineage>
        <taxon>Eukaryota</taxon>
        <taxon>Metazoa</taxon>
        <taxon>Spiralia</taxon>
        <taxon>Gnathifera</taxon>
        <taxon>Rotifera</taxon>
        <taxon>Eurotatoria</taxon>
        <taxon>Monogononta</taxon>
        <taxon>Pseudotrocha</taxon>
        <taxon>Ploima</taxon>
        <taxon>Brachionidae</taxon>
        <taxon>Brachionus</taxon>
    </lineage>
</organism>
<sequence>MFGINTATKNCFYLSPAFFHDSLKFNTYGFNSFAITGNTISSFGLSFGSWCKVSFTPNN</sequence>
<evidence type="ECO:0000313" key="1">
    <source>
        <dbReference type="EMBL" id="RNA17540.1"/>
    </source>
</evidence>